<evidence type="ECO:0000313" key="2">
    <source>
        <dbReference type="Proteomes" id="UP000732377"/>
    </source>
</evidence>
<dbReference type="RefSeq" id="WP_043713594.1">
    <property type="nucleotide sequence ID" value="NZ_JACSIR010000003.1"/>
</dbReference>
<reference evidence="1" key="1">
    <citation type="submission" date="2017-11" db="EMBL/GenBank/DDBJ databases">
        <title>Three new genomes from thermophilic consortium.</title>
        <authorList>
            <person name="Quaggio R."/>
            <person name="Amgarten D."/>
            <person name="Setubal J.C."/>
        </authorList>
    </citation>
    <scope>NUCLEOTIDE SEQUENCE</scope>
    <source>
        <strain evidence="1">ZCTH01-B2</strain>
    </source>
</reference>
<gene>
    <name evidence="1" type="ORF">CWE10_03940</name>
</gene>
<dbReference type="Proteomes" id="UP000732377">
    <property type="component" value="Unassembled WGS sequence"/>
</dbReference>
<dbReference type="AlphaFoldDB" id="A0A953LHW0"/>
<name>A0A953LHW0_SYMTR</name>
<organism evidence="1 2">
    <name type="scientific">Symbiobacterium thermophilum</name>
    <dbReference type="NCBI Taxonomy" id="2734"/>
    <lineage>
        <taxon>Bacteria</taxon>
        <taxon>Bacillati</taxon>
        <taxon>Bacillota</taxon>
        <taxon>Clostridia</taxon>
        <taxon>Eubacteriales</taxon>
        <taxon>Symbiobacteriaceae</taxon>
        <taxon>Symbiobacterium</taxon>
    </lineage>
</organism>
<comment type="caution">
    <text evidence="1">The sequence shown here is derived from an EMBL/GenBank/DDBJ whole genome shotgun (WGS) entry which is preliminary data.</text>
</comment>
<accession>A0A953LHW0</accession>
<dbReference type="EMBL" id="PIUK01000022">
    <property type="protein sequence ID" value="MBY6275359.1"/>
    <property type="molecule type" value="Genomic_DNA"/>
</dbReference>
<evidence type="ECO:0000313" key="1">
    <source>
        <dbReference type="EMBL" id="MBY6275359.1"/>
    </source>
</evidence>
<sequence>MAGPWRAQLPAEVVAVITAAISAAMDQPVGSFAIRSIEPAATAWGNGPAASGWAKAGVVQAHLTRAQFGARIR</sequence>
<protein>
    <submittedName>
        <fullName evidence="1">Uncharacterized protein</fullName>
    </submittedName>
</protein>
<proteinExistence type="predicted"/>